<evidence type="ECO:0000256" key="10">
    <source>
        <dbReference type="ARBA" id="ARBA00048351"/>
    </source>
</evidence>
<feature type="short sequence motif" description="'HIGH' region" evidence="11">
    <location>
        <begin position="11"/>
        <end position="21"/>
    </location>
</feature>
<dbReference type="GO" id="GO:0000049">
    <property type="term" value="F:tRNA binding"/>
    <property type="evidence" value="ECO:0007669"/>
    <property type="project" value="InterPro"/>
</dbReference>
<comment type="caution">
    <text evidence="11">Lacks conserved residue(s) required for the propagation of feature annotation.</text>
</comment>
<keyword evidence="6 11" id="KW-0547">Nucleotide-binding</keyword>
<name>A0A291ISG1_9MOLU</name>
<comment type="function">
    <text evidence="11">Catalyzes the attachment of glutamate to tRNA(Glu) in a two-step reaction: glutamate is first activated by ATP to form Glu-AMP and then transferred to the acceptor end of tRNA(Glu).</text>
</comment>
<dbReference type="EMBL" id="CP023668">
    <property type="protein sequence ID" value="ATG97739.1"/>
    <property type="molecule type" value="Genomic_DNA"/>
</dbReference>
<evidence type="ECO:0000256" key="3">
    <source>
        <dbReference type="ARBA" id="ARBA00011245"/>
    </source>
</evidence>
<dbReference type="InterPro" id="IPR020058">
    <property type="entry name" value="Glu/Gln-tRNA-synth_Ib_cat-dom"/>
</dbReference>
<comment type="subcellular location">
    <subcellularLocation>
        <location evidence="1 11">Cytoplasm</location>
    </subcellularLocation>
</comment>
<evidence type="ECO:0000256" key="7">
    <source>
        <dbReference type="ARBA" id="ARBA00022840"/>
    </source>
</evidence>
<dbReference type="GO" id="GO:0004818">
    <property type="term" value="F:glutamate-tRNA ligase activity"/>
    <property type="evidence" value="ECO:0007669"/>
    <property type="project" value="UniProtKB-UniRule"/>
</dbReference>
<reference evidence="14 15" key="1">
    <citation type="submission" date="2017-09" db="EMBL/GenBank/DDBJ databases">
        <title>SPAdes assembly of the Mesoplasma lactucae genome.</title>
        <authorList>
            <person name="Knight T.F."/>
            <person name="Rubinstein R."/>
            <person name="Citino T."/>
        </authorList>
    </citation>
    <scope>NUCLEOTIDE SEQUENCE [LARGE SCALE GENOMIC DNA]</scope>
    <source>
        <strain evidence="14 15">831-C4</strain>
    </source>
</reference>
<evidence type="ECO:0000313" key="15">
    <source>
        <dbReference type="Proteomes" id="UP000232227"/>
    </source>
</evidence>
<evidence type="ECO:0000256" key="11">
    <source>
        <dbReference type="HAMAP-Rule" id="MF_00022"/>
    </source>
</evidence>
<dbReference type="InterPro" id="IPR033910">
    <property type="entry name" value="GluRS_core"/>
</dbReference>
<keyword evidence="5 11" id="KW-0436">Ligase</keyword>
<evidence type="ECO:0000256" key="5">
    <source>
        <dbReference type="ARBA" id="ARBA00022598"/>
    </source>
</evidence>
<dbReference type="Pfam" id="PF19269">
    <property type="entry name" value="Anticodon_2"/>
    <property type="match status" value="1"/>
</dbReference>
<feature type="domain" description="Aminoacyl-tRNA synthetase class I anticodon-binding" evidence="13">
    <location>
        <begin position="357"/>
        <end position="493"/>
    </location>
</feature>
<feature type="short sequence motif" description="'KMSKS' region" evidence="11">
    <location>
        <begin position="266"/>
        <end position="270"/>
    </location>
</feature>
<organism evidence="14 15">
    <name type="scientific">Mesoplasma lactucae ATCC 49193</name>
    <dbReference type="NCBI Taxonomy" id="81460"/>
    <lineage>
        <taxon>Bacteria</taxon>
        <taxon>Bacillati</taxon>
        <taxon>Mycoplasmatota</taxon>
        <taxon>Mollicutes</taxon>
        <taxon>Entomoplasmatales</taxon>
        <taxon>Entomoplasmataceae</taxon>
        <taxon>Mesoplasma</taxon>
    </lineage>
</organism>
<dbReference type="Proteomes" id="UP000232227">
    <property type="component" value="Chromosome"/>
</dbReference>
<dbReference type="GO" id="GO:0008270">
    <property type="term" value="F:zinc ion binding"/>
    <property type="evidence" value="ECO:0007669"/>
    <property type="project" value="InterPro"/>
</dbReference>
<evidence type="ECO:0000256" key="8">
    <source>
        <dbReference type="ARBA" id="ARBA00022917"/>
    </source>
</evidence>
<dbReference type="NCBIfam" id="TIGR00464">
    <property type="entry name" value="gltX_bact"/>
    <property type="match status" value="1"/>
</dbReference>
<keyword evidence="15" id="KW-1185">Reference proteome</keyword>
<dbReference type="AlphaFoldDB" id="A0A291ISG1"/>
<dbReference type="GO" id="GO:0006424">
    <property type="term" value="P:glutamyl-tRNA aminoacylation"/>
    <property type="evidence" value="ECO:0007669"/>
    <property type="project" value="UniProtKB-UniRule"/>
</dbReference>
<dbReference type="InterPro" id="IPR008925">
    <property type="entry name" value="aa_tRNA-synth_I_cd-bd_sf"/>
</dbReference>
<dbReference type="InterPro" id="IPR014729">
    <property type="entry name" value="Rossmann-like_a/b/a_fold"/>
</dbReference>
<dbReference type="Pfam" id="PF00749">
    <property type="entry name" value="tRNA-synt_1c"/>
    <property type="match status" value="1"/>
</dbReference>
<evidence type="ECO:0000313" key="14">
    <source>
        <dbReference type="EMBL" id="ATG97739.1"/>
    </source>
</evidence>
<evidence type="ECO:0000259" key="13">
    <source>
        <dbReference type="Pfam" id="PF19269"/>
    </source>
</evidence>
<evidence type="ECO:0000259" key="12">
    <source>
        <dbReference type="Pfam" id="PF00749"/>
    </source>
</evidence>
<dbReference type="SUPFAM" id="SSF48163">
    <property type="entry name" value="An anticodon-binding domain of class I aminoacyl-tRNA synthetases"/>
    <property type="match status" value="1"/>
</dbReference>
<dbReference type="InterPro" id="IPR004527">
    <property type="entry name" value="Glu-tRNA-ligase_bac/mito"/>
</dbReference>
<sequence length="501" mass="58249">MGKKYRLRYAPSPTGYLHIGNTRTALMDYLFAKHYDGDFIVRIEDTDIARNVDDAIESQFSNLMWLGIIPDESIVEEQSPITKEQYKELSDKYGHYQQSMKFDRYVELAEKLIHERKAYKCFCTTDELEKDREEQEAKGNPSPQYNLKCFKLSKEEVKAKEEAGVPYSIRFHVPENKEYIINDLVRGEVKFESENIGDFVIVKQNGIATYNFAVVVDDHDMEITTVVRGEEHISNTPRQLMIYDAFGWSYPEFAHLSLIVDETHKKLSKRSGNALFFIEQYRNQGYLPQAVFNYIALLGWSPVGEQEILSKEELIAQFDEKRFSKSPSTFDMVKMKWINSQYMKSISETEYLTFIKPFIDNSRFNLENVDENWLNQVLLLFKKEIEFGLQINDHLDLFFNDIKVSEDALNQLKEIGDYDNLINIFENNLTNITDWTVDNIQQVIKTSGKEADKKGKAMFMPIRIFATKSEHGPSLAEVIYLLGKEKVLNNIKEVKGTINAK</sequence>
<proteinExistence type="inferred from homology"/>
<gene>
    <name evidence="11" type="primary">gltX</name>
    <name evidence="14" type="ORF">CP520_03315</name>
</gene>
<dbReference type="KEGG" id="mlac:CP520_03315"/>
<dbReference type="InterPro" id="IPR020751">
    <property type="entry name" value="aa-tRNA-synth_I_codon-bd_sub2"/>
</dbReference>
<evidence type="ECO:0000256" key="2">
    <source>
        <dbReference type="ARBA" id="ARBA00007894"/>
    </source>
</evidence>
<comment type="catalytic activity">
    <reaction evidence="10 11">
        <text>tRNA(Glu) + L-glutamate + ATP = L-glutamyl-tRNA(Glu) + AMP + diphosphate</text>
        <dbReference type="Rhea" id="RHEA:23540"/>
        <dbReference type="Rhea" id="RHEA-COMP:9663"/>
        <dbReference type="Rhea" id="RHEA-COMP:9680"/>
        <dbReference type="ChEBI" id="CHEBI:29985"/>
        <dbReference type="ChEBI" id="CHEBI:30616"/>
        <dbReference type="ChEBI" id="CHEBI:33019"/>
        <dbReference type="ChEBI" id="CHEBI:78442"/>
        <dbReference type="ChEBI" id="CHEBI:78520"/>
        <dbReference type="ChEBI" id="CHEBI:456215"/>
        <dbReference type="EC" id="6.1.1.17"/>
    </reaction>
</comment>
<dbReference type="InterPro" id="IPR001412">
    <property type="entry name" value="aa-tRNA-synth_I_CS"/>
</dbReference>
<feature type="binding site" evidence="11">
    <location>
        <position position="269"/>
    </location>
    <ligand>
        <name>ATP</name>
        <dbReference type="ChEBI" id="CHEBI:30616"/>
    </ligand>
</feature>
<accession>A0A291ISG1</accession>
<evidence type="ECO:0000256" key="9">
    <source>
        <dbReference type="ARBA" id="ARBA00023146"/>
    </source>
</evidence>
<dbReference type="InterPro" id="IPR049940">
    <property type="entry name" value="GluQ/Sye"/>
</dbReference>
<feature type="domain" description="Glutamyl/glutaminyl-tRNA synthetase class Ib catalytic" evidence="12">
    <location>
        <begin position="6"/>
        <end position="337"/>
    </location>
</feature>
<dbReference type="GO" id="GO:0005524">
    <property type="term" value="F:ATP binding"/>
    <property type="evidence" value="ECO:0007669"/>
    <property type="project" value="UniProtKB-UniRule"/>
</dbReference>
<evidence type="ECO:0000256" key="1">
    <source>
        <dbReference type="ARBA" id="ARBA00004496"/>
    </source>
</evidence>
<comment type="subunit">
    <text evidence="3 11">Monomer.</text>
</comment>
<dbReference type="Gene3D" id="3.40.50.620">
    <property type="entry name" value="HUPs"/>
    <property type="match status" value="1"/>
</dbReference>
<dbReference type="PRINTS" id="PR00987">
    <property type="entry name" value="TRNASYNTHGLU"/>
</dbReference>
<dbReference type="CDD" id="cd00808">
    <property type="entry name" value="GluRS_core"/>
    <property type="match status" value="1"/>
</dbReference>
<keyword evidence="9 11" id="KW-0030">Aminoacyl-tRNA synthetase</keyword>
<dbReference type="PANTHER" id="PTHR43311">
    <property type="entry name" value="GLUTAMATE--TRNA LIGASE"/>
    <property type="match status" value="1"/>
</dbReference>
<dbReference type="FunFam" id="3.40.50.620:FF:000007">
    <property type="entry name" value="Glutamate--tRNA ligase"/>
    <property type="match status" value="1"/>
</dbReference>
<comment type="similarity">
    <text evidence="2 11">Belongs to the class-I aminoacyl-tRNA synthetase family. Glutamate--tRNA ligase type 1 subfamily.</text>
</comment>
<keyword evidence="4 11" id="KW-0963">Cytoplasm</keyword>
<dbReference type="HAMAP" id="MF_00022">
    <property type="entry name" value="Glu_tRNA_synth_type1"/>
    <property type="match status" value="1"/>
</dbReference>
<dbReference type="EC" id="6.1.1.17" evidence="11"/>
<dbReference type="GO" id="GO:0005829">
    <property type="term" value="C:cytosol"/>
    <property type="evidence" value="ECO:0007669"/>
    <property type="project" value="TreeGrafter"/>
</dbReference>
<dbReference type="PANTHER" id="PTHR43311:SF2">
    <property type="entry name" value="GLUTAMATE--TRNA LIGASE, MITOCHONDRIAL-RELATED"/>
    <property type="match status" value="1"/>
</dbReference>
<evidence type="ECO:0000256" key="6">
    <source>
        <dbReference type="ARBA" id="ARBA00022741"/>
    </source>
</evidence>
<dbReference type="PROSITE" id="PS00178">
    <property type="entry name" value="AA_TRNA_LIGASE_I"/>
    <property type="match status" value="1"/>
</dbReference>
<dbReference type="InterPro" id="IPR000924">
    <property type="entry name" value="Glu/Gln-tRNA-synth"/>
</dbReference>
<evidence type="ECO:0000256" key="4">
    <source>
        <dbReference type="ARBA" id="ARBA00022490"/>
    </source>
</evidence>
<protein>
    <recommendedName>
        <fullName evidence="11">Glutamate--tRNA ligase</fullName>
        <ecNumber evidence="11">6.1.1.17</ecNumber>
    </recommendedName>
    <alternativeName>
        <fullName evidence="11">Glutamyl-tRNA synthetase</fullName>
        <shortName evidence="11">GluRS</shortName>
    </alternativeName>
</protein>
<dbReference type="Gene3D" id="1.10.10.350">
    <property type="match status" value="1"/>
</dbReference>
<dbReference type="RefSeq" id="WP_096863027.1">
    <property type="nucleotide sequence ID" value="NZ_CP023668.1"/>
</dbReference>
<dbReference type="SUPFAM" id="SSF52374">
    <property type="entry name" value="Nucleotidylyl transferase"/>
    <property type="match status" value="1"/>
</dbReference>
<dbReference type="InterPro" id="IPR045462">
    <property type="entry name" value="aa-tRNA-synth_I_cd-bd"/>
</dbReference>
<dbReference type="OrthoDB" id="9807503at2"/>
<keyword evidence="8 11" id="KW-0648">Protein biosynthesis</keyword>
<keyword evidence="7 11" id="KW-0067">ATP-binding</keyword>